<evidence type="ECO:0000313" key="10">
    <source>
        <dbReference type="EMBL" id="PQK16816.1"/>
    </source>
</evidence>
<keyword evidence="3" id="KW-0813">Transport</keyword>
<name>A0A2S7YKW1_BEABA</name>
<feature type="transmembrane region" description="Helical" evidence="8">
    <location>
        <begin position="252"/>
        <end position="273"/>
    </location>
</feature>
<comment type="similarity">
    <text evidence="2">Belongs to the Ca(2+):cation antiporter (CaCA) (TC 2.A.19) family.</text>
</comment>
<comment type="subcellular location">
    <subcellularLocation>
        <location evidence="1">Endomembrane system</location>
        <topology evidence="1">Multi-pass membrane protein</topology>
    </subcellularLocation>
</comment>
<dbReference type="Pfam" id="PF01699">
    <property type="entry name" value="Na_Ca_ex"/>
    <property type="match status" value="1"/>
</dbReference>
<dbReference type="GO" id="GO:0006874">
    <property type="term" value="P:intracellular calcium ion homeostasis"/>
    <property type="evidence" value="ECO:0007669"/>
    <property type="project" value="TreeGrafter"/>
</dbReference>
<dbReference type="GO" id="GO:0012505">
    <property type="term" value="C:endomembrane system"/>
    <property type="evidence" value="ECO:0007669"/>
    <property type="project" value="UniProtKB-SubCell"/>
</dbReference>
<dbReference type="OrthoDB" id="1699231at2759"/>
<evidence type="ECO:0000256" key="3">
    <source>
        <dbReference type="ARBA" id="ARBA00022448"/>
    </source>
</evidence>
<evidence type="ECO:0000256" key="1">
    <source>
        <dbReference type="ARBA" id="ARBA00004127"/>
    </source>
</evidence>
<reference evidence="10 11" key="1">
    <citation type="submission" date="2016-07" db="EMBL/GenBank/DDBJ databases">
        <title>Comparative genomics of the entomopathogenic fungus Beauveria bassiana.</title>
        <authorList>
            <person name="Valero Jimenez C.A."/>
            <person name="Zwaan B.J."/>
            <person name="Van Kan J.A."/>
            <person name="Takken W."/>
            <person name="Debets A.J."/>
            <person name="Schoustra S.E."/>
            <person name="Koenraadt C.J."/>
        </authorList>
    </citation>
    <scope>NUCLEOTIDE SEQUENCE [LARGE SCALE GENOMIC DNA]</scope>
    <source>
        <strain evidence="10 11">ARSEF 8028</strain>
    </source>
</reference>
<evidence type="ECO:0000313" key="11">
    <source>
        <dbReference type="Proteomes" id="UP000237441"/>
    </source>
</evidence>
<feature type="transmembrane region" description="Helical" evidence="8">
    <location>
        <begin position="349"/>
        <end position="369"/>
    </location>
</feature>
<evidence type="ECO:0000256" key="6">
    <source>
        <dbReference type="ARBA" id="ARBA00023065"/>
    </source>
</evidence>
<feature type="transmembrane region" description="Helical" evidence="8">
    <location>
        <begin position="56"/>
        <end position="81"/>
    </location>
</feature>
<keyword evidence="7 8" id="KW-0472">Membrane</keyword>
<feature type="transmembrane region" description="Helical" evidence="8">
    <location>
        <begin position="375"/>
        <end position="396"/>
    </location>
</feature>
<keyword evidence="5 8" id="KW-1133">Transmembrane helix</keyword>
<feature type="transmembrane region" description="Helical" evidence="8">
    <location>
        <begin position="93"/>
        <end position="115"/>
    </location>
</feature>
<dbReference type="InterPro" id="IPR004837">
    <property type="entry name" value="NaCa_Exmemb"/>
</dbReference>
<dbReference type="Gene3D" id="1.20.1420.30">
    <property type="entry name" value="NCX, central ion-binding region"/>
    <property type="match status" value="1"/>
</dbReference>
<protein>
    <recommendedName>
        <fullName evidence="9">Sodium/calcium exchanger membrane region domain-containing protein</fullName>
    </recommendedName>
</protein>
<feature type="transmembrane region" description="Helical" evidence="8">
    <location>
        <begin position="127"/>
        <end position="149"/>
    </location>
</feature>
<dbReference type="AlphaFoldDB" id="A0A2S7YKW1"/>
<evidence type="ECO:0000256" key="2">
    <source>
        <dbReference type="ARBA" id="ARBA00008170"/>
    </source>
</evidence>
<dbReference type="Proteomes" id="UP000237441">
    <property type="component" value="Unassembled WGS sequence"/>
</dbReference>
<evidence type="ECO:0000256" key="4">
    <source>
        <dbReference type="ARBA" id="ARBA00022692"/>
    </source>
</evidence>
<dbReference type="GO" id="GO:0000329">
    <property type="term" value="C:fungal-type vacuole membrane"/>
    <property type="evidence" value="ECO:0007669"/>
    <property type="project" value="TreeGrafter"/>
</dbReference>
<feature type="transmembrane region" description="Helical" evidence="8">
    <location>
        <begin position="320"/>
        <end position="342"/>
    </location>
</feature>
<dbReference type="InterPro" id="IPR004713">
    <property type="entry name" value="CaH_exchang"/>
</dbReference>
<proteinExistence type="inferred from homology"/>
<evidence type="ECO:0000259" key="9">
    <source>
        <dbReference type="Pfam" id="PF01699"/>
    </source>
</evidence>
<dbReference type="PANTHER" id="PTHR31503">
    <property type="entry name" value="VACUOLAR CALCIUM ION TRANSPORTER"/>
    <property type="match status" value="1"/>
</dbReference>
<feature type="domain" description="Sodium/calcium exchanger membrane region" evidence="9">
    <location>
        <begin position="24"/>
        <end position="180"/>
    </location>
</feature>
<feature type="transmembrane region" description="Helical" evidence="8">
    <location>
        <begin position="282"/>
        <end position="300"/>
    </location>
</feature>
<comment type="caution">
    <text evidence="10">The sequence shown here is derived from an EMBL/GenBank/DDBJ whole genome shotgun (WGS) entry which is preliminary data.</text>
</comment>
<keyword evidence="4 8" id="KW-0812">Transmembrane</keyword>
<dbReference type="PANTHER" id="PTHR31503:SF20">
    <property type="entry name" value="CA(2+)_H(+) EXCHANGER, PUTATIVE (EUROFUNG)-RELATED"/>
    <property type="match status" value="1"/>
</dbReference>
<evidence type="ECO:0000256" key="8">
    <source>
        <dbReference type="SAM" id="Phobius"/>
    </source>
</evidence>
<gene>
    <name evidence="10" type="ORF">BB8028_0007g00200</name>
</gene>
<sequence length="400" mass="43408">MIAASLTFFIVAVVLHYLHHASLAEFIVSIFAIIAASSLTRIASRGIMVKFQELEYEFTAGVFGALFGNIAELCFVCTAVVRGEPIIAKTALTGSLVSSCLMTFGSCLLSGGIARHTVKYPAAVAKVHAQLLVVSLVSLILPTAFHIFASEESAGLIELSRGSAVVLLIEFLCYIYFFYWTHVDMREDSADSATHSLPEGLAVIAGPLLYTGMKDTEDFVQEAIKSQRKMRSEREAANNCHPKQDFVVGSSLFNLLLLVIATTSLTLSSLFMFESIHAPTHYLSESFVGLVLMPCVLASLESATDALRSRQGMVWVAEGAFGATIRMSLCVLPVAVLLGWAVGKEMDMVLDGFQVAILTLSVFMVNHVINSISVHWLQGSMFLASFLIFAVAAFYYPNKA</sequence>
<organism evidence="10 11">
    <name type="scientific">Beauveria bassiana</name>
    <name type="common">White muscardine disease fungus</name>
    <name type="synonym">Tritirachium shiotae</name>
    <dbReference type="NCBI Taxonomy" id="176275"/>
    <lineage>
        <taxon>Eukaryota</taxon>
        <taxon>Fungi</taxon>
        <taxon>Dikarya</taxon>
        <taxon>Ascomycota</taxon>
        <taxon>Pezizomycotina</taxon>
        <taxon>Sordariomycetes</taxon>
        <taxon>Hypocreomycetidae</taxon>
        <taxon>Hypocreales</taxon>
        <taxon>Cordycipitaceae</taxon>
        <taxon>Beauveria</taxon>
    </lineage>
</organism>
<dbReference type="EMBL" id="JRHA01000007">
    <property type="protein sequence ID" value="PQK16816.1"/>
    <property type="molecule type" value="Genomic_DNA"/>
</dbReference>
<keyword evidence="6" id="KW-0406">Ion transport</keyword>
<feature type="transmembrane region" description="Helical" evidence="8">
    <location>
        <begin position="161"/>
        <end position="179"/>
    </location>
</feature>
<dbReference type="GO" id="GO:0015369">
    <property type="term" value="F:calcium:proton antiporter activity"/>
    <property type="evidence" value="ECO:0007669"/>
    <property type="project" value="TreeGrafter"/>
</dbReference>
<evidence type="ECO:0000256" key="7">
    <source>
        <dbReference type="ARBA" id="ARBA00023136"/>
    </source>
</evidence>
<dbReference type="InterPro" id="IPR044880">
    <property type="entry name" value="NCX_ion-bd_dom_sf"/>
</dbReference>
<accession>A0A2S7YKW1</accession>
<evidence type="ECO:0000256" key="5">
    <source>
        <dbReference type="ARBA" id="ARBA00022989"/>
    </source>
</evidence>